<protein>
    <submittedName>
        <fullName evidence="2">MCE family protein</fullName>
    </submittedName>
</protein>
<dbReference type="PANTHER" id="PTHR33371">
    <property type="entry name" value="INTERMEMBRANE PHOSPHOLIPID TRANSPORT SYSTEM BINDING PROTEIN MLAD-RELATED"/>
    <property type="match status" value="1"/>
</dbReference>
<keyword evidence="3" id="KW-1185">Reference proteome</keyword>
<proteinExistence type="predicted"/>
<sequence length="368" mass="38586">MMRRLLASRGFMSVTTALVLVGLCGAAYVVLTGAGKSMRSYCAMMPDAVGLYQGSHVTMLGIPVGSVTRIEPSGDGVRVDFTVEADHPLRGDVSAVTLSDTLVADRNLAILSAPRPAAKWDAGRCITRSLTPKSMTETLNALSKLATELSAPDDTSKRDTVSAGLSALDTAVSGTGPALNELIFKLGDALKSPDAAIGRVGELIDAISKLGAALKNNWVDLKHMLTRLGGMLDQVNSEMVAPFIEIIDGLRVILPWFNDITTTFGQPLLNIVHATVPLVRWAGANVATLEQLVNMIPALTDAFQRSVDPSTGQATLSYAPPNVALGRADAEQVCSAINATLPGRCRGAENGLATIDLVPLVLAMAGAR</sequence>
<evidence type="ECO:0000259" key="1">
    <source>
        <dbReference type="Pfam" id="PF02470"/>
    </source>
</evidence>
<evidence type="ECO:0000313" key="2">
    <source>
        <dbReference type="EMBL" id="MBF6228820.1"/>
    </source>
</evidence>
<evidence type="ECO:0000313" key="3">
    <source>
        <dbReference type="Proteomes" id="UP000807309"/>
    </source>
</evidence>
<dbReference type="Proteomes" id="UP000807309">
    <property type="component" value="Unassembled WGS sequence"/>
</dbReference>
<comment type="caution">
    <text evidence="2">The sequence shown here is derived from an EMBL/GenBank/DDBJ whole genome shotgun (WGS) entry which is preliminary data.</text>
</comment>
<dbReference type="Pfam" id="PF02470">
    <property type="entry name" value="MlaD"/>
    <property type="match status" value="1"/>
</dbReference>
<dbReference type="InterPro" id="IPR003399">
    <property type="entry name" value="Mce/MlaD"/>
</dbReference>
<reference evidence="2 3" key="1">
    <citation type="submission" date="2020-10" db="EMBL/GenBank/DDBJ databases">
        <title>Identification of Nocardia species via Next-generation sequencing and recognition of intraspecies genetic diversity.</title>
        <authorList>
            <person name="Li P."/>
            <person name="Li P."/>
            <person name="Lu B."/>
        </authorList>
    </citation>
    <scope>NUCLEOTIDE SEQUENCE [LARGE SCALE GENOMIC DNA]</scope>
    <source>
        <strain evidence="2 3">N-11</strain>
    </source>
</reference>
<accession>A0ABS0CEP9</accession>
<dbReference type="EMBL" id="JADLRE010000026">
    <property type="protein sequence ID" value="MBF6228820.1"/>
    <property type="molecule type" value="Genomic_DNA"/>
</dbReference>
<gene>
    <name evidence="2" type="ORF">IU470_27445</name>
</gene>
<feature type="domain" description="Mce/MlaD" evidence="1">
    <location>
        <begin position="40"/>
        <end position="110"/>
    </location>
</feature>
<dbReference type="PANTHER" id="PTHR33371:SF4">
    <property type="entry name" value="INTERMEMBRANE PHOSPHOLIPID TRANSPORT SYSTEM BINDING PROTEIN MLAD"/>
    <property type="match status" value="1"/>
</dbReference>
<organism evidence="2 3">
    <name type="scientific">Nocardia abscessus</name>
    <dbReference type="NCBI Taxonomy" id="120957"/>
    <lineage>
        <taxon>Bacteria</taxon>
        <taxon>Bacillati</taxon>
        <taxon>Actinomycetota</taxon>
        <taxon>Actinomycetes</taxon>
        <taxon>Mycobacteriales</taxon>
        <taxon>Nocardiaceae</taxon>
        <taxon>Nocardia</taxon>
    </lineage>
</organism>
<name>A0ABS0CEP9_9NOCA</name>
<dbReference type="InterPro" id="IPR052336">
    <property type="entry name" value="MlaD_Phospholipid_Transporter"/>
</dbReference>